<dbReference type="InterPro" id="IPR037050">
    <property type="entry name" value="DUF1254_sf"/>
</dbReference>
<evidence type="ECO:0000259" key="2">
    <source>
        <dbReference type="Pfam" id="PF06863"/>
    </source>
</evidence>
<dbReference type="SUPFAM" id="SSF160935">
    <property type="entry name" value="VPA0735-like"/>
    <property type="match status" value="1"/>
</dbReference>
<accession>A0A812J884</accession>
<dbReference type="OrthoDB" id="2018906at2759"/>
<feature type="domain" description="DUF1254" evidence="2">
    <location>
        <begin position="35"/>
        <end position="172"/>
    </location>
</feature>
<dbReference type="EMBL" id="CAJNDS010000361">
    <property type="protein sequence ID" value="CAE7197739.1"/>
    <property type="molecule type" value="Genomic_DNA"/>
</dbReference>
<evidence type="ECO:0000256" key="1">
    <source>
        <dbReference type="SAM" id="MobiDB-lite"/>
    </source>
</evidence>
<dbReference type="InterPro" id="IPR010679">
    <property type="entry name" value="DUF1254"/>
</dbReference>
<proteinExistence type="predicted"/>
<organism evidence="3 4">
    <name type="scientific">Symbiodinium natans</name>
    <dbReference type="NCBI Taxonomy" id="878477"/>
    <lineage>
        <taxon>Eukaryota</taxon>
        <taxon>Sar</taxon>
        <taxon>Alveolata</taxon>
        <taxon>Dinophyceae</taxon>
        <taxon>Suessiales</taxon>
        <taxon>Symbiodiniaceae</taxon>
        <taxon>Symbiodinium</taxon>
    </lineage>
</organism>
<dbReference type="AlphaFoldDB" id="A0A812J884"/>
<evidence type="ECO:0000313" key="4">
    <source>
        <dbReference type="Proteomes" id="UP000604046"/>
    </source>
</evidence>
<gene>
    <name evidence="3" type="ORF">SNAT2548_LOCUS5635</name>
</gene>
<dbReference type="PANTHER" id="PTHR36509:SF2">
    <property type="entry name" value="BLL3101 PROTEIN"/>
    <property type="match status" value="1"/>
</dbReference>
<name>A0A812J884_9DINO</name>
<sequence>MGHKPLSRFISSPRNYNTLYAYGIDEKNSNYKAPFNRIHNEARVFTPEDKVIVTPNSDTPYSFCCLDLRAEPVLITVPAMEKDRYFSFQMVDMYTHNFDYLGTRCTGNSGGVYMITGPGWTGGSYSGGGVPAKVDKVMACETPFALAIVRTQLKNPEDIDKVKAIQAGYKVDTLSAYLGKPPPESKQLQWPMSDKEVTQSVKMYEILDFVLSLLPVHDARMAGASSTRSRRAWPRESSPALTSLAPVRGRQAGHLRQLP</sequence>
<feature type="region of interest" description="Disordered" evidence="1">
    <location>
        <begin position="224"/>
        <end position="259"/>
    </location>
</feature>
<evidence type="ECO:0000313" key="3">
    <source>
        <dbReference type="EMBL" id="CAE7197739.1"/>
    </source>
</evidence>
<dbReference type="Proteomes" id="UP000604046">
    <property type="component" value="Unassembled WGS sequence"/>
</dbReference>
<dbReference type="Pfam" id="PF06863">
    <property type="entry name" value="DUF1254"/>
    <property type="match status" value="1"/>
</dbReference>
<protein>
    <recommendedName>
        <fullName evidence="2">DUF1254 domain-containing protein</fullName>
    </recommendedName>
</protein>
<dbReference type="Gene3D" id="2.60.40.1610">
    <property type="entry name" value="Domain of unknown function DUF1254"/>
    <property type="match status" value="1"/>
</dbReference>
<comment type="caution">
    <text evidence="3">The sequence shown here is derived from an EMBL/GenBank/DDBJ whole genome shotgun (WGS) entry which is preliminary data.</text>
</comment>
<dbReference type="PANTHER" id="PTHR36509">
    <property type="entry name" value="BLL3101 PROTEIN"/>
    <property type="match status" value="1"/>
</dbReference>
<reference evidence="3" key="1">
    <citation type="submission" date="2021-02" db="EMBL/GenBank/DDBJ databases">
        <authorList>
            <person name="Dougan E. K."/>
            <person name="Rhodes N."/>
            <person name="Thang M."/>
            <person name="Chan C."/>
        </authorList>
    </citation>
    <scope>NUCLEOTIDE SEQUENCE</scope>
</reference>
<keyword evidence="4" id="KW-1185">Reference proteome</keyword>